<gene>
    <name evidence="1" type="ORF">BDN72DRAFT_177043</name>
</gene>
<dbReference type="EMBL" id="ML208423">
    <property type="protein sequence ID" value="TFK65875.1"/>
    <property type="molecule type" value="Genomic_DNA"/>
</dbReference>
<accession>A0ACD3AJF2</accession>
<dbReference type="Proteomes" id="UP000308600">
    <property type="component" value="Unassembled WGS sequence"/>
</dbReference>
<evidence type="ECO:0000313" key="1">
    <source>
        <dbReference type="EMBL" id="TFK65875.1"/>
    </source>
</evidence>
<proteinExistence type="predicted"/>
<sequence>MVVPCARFSGRYIAEVSATALVTQPVNSAQPRDLPNLTLGFALSSPTSFLSFCCPPLSQATPPPSLYSSRLSGCTKILEKRENSRRF</sequence>
<organism evidence="1 2">
    <name type="scientific">Pluteus cervinus</name>
    <dbReference type="NCBI Taxonomy" id="181527"/>
    <lineage>
        <taxon>Eukaryota</taxon>
        <taxon>Fungi</taxon>
        <taxon>Dikarya</taxon>
        <taxon>Basidiomycota</taxon>
        <taxon>Agaricomycotina</taxon>
        <taxon>Agaricomycetes</taxon>
        <taxon>Agaricomycetidae</taxon>
        <taxon>Agaricales</taxon>
        <taxon>Pluteineae</taxon>
        <taxon>Pluteaceae</taxon>
        <taxon>Pluteus</taxon>
    </lineage>
</organism>
<protein>
    <submittedName>
        <fullName evidence="1">Uncharacterized protein</fullName>
    </submittedName>
</protein>
<name>A0ACD3AJF2_9AGAR</name>
<keyword evidence="2" id="KW-1185">Reference proteome</keyword>
<reference evidence="1 2" key="1">
    <citation type="journal article" date="2019" name="Nat. Ecol. Evol.">
        <title>Megaphylogeny resolves global patterns of mushroom evolution.</title>
        <authorList>
            <person name="Varga T."/>
            <person name="Krizsan K."/>
            <person name="Foldi C."/>
            <person name="Dima B."/>
            <person name="Sanchez-Garcia M."/>
            <person name="Sanchez-Ramirez S."/>
            <person name="Szollosi G.J."/>
            <person name="Szarkandi J.G."/>
            <person name="Papp V."/>
            <person name="Albert L."/>
            <person name="Andreopoulos W."/>
            <person name="Angelini C."/>
            <person name="Antonin V."/>
            <person name="Barry K.W."/>
            <person name="Bougher N.L."/>
            <person name="Buchanan P."/>
            <person name="Buyck B."/>
            <person name="Bense V."/>
            <person name="Catcheside P."/>
            <person name="Chovatia M."/>
            <person name="Cooper J."/>
            <person name="Damon W."/>
            <person name="Desjardin D."/>
            <person name="Finy P."/>
            <person name="Geml J."/>
            <person name="Haridas S."/>
            <person name="Hughes K."/>
            <person name="Justo A."/>
            <person name="Karasinski D."/>
            <person name="Kautmanova I."/>
            <person name="Kiss B."/>
            <person name="Kocsube S."/>
            <person name="Kotiranta H."/>
            <person name="LaButti K.M."/>
            <person name="Lechner B.E."/>
            <person name="Liimatainen K."/>
            <person name="Lipzen A."/>
            <person name="Lukacs Z."/>
            <person name="Mihaltcheva S."/>
            <person name="Morgado L.N."/>
            <person name="Niskanen T."/>
            <person name="Noordeloos M.E."/>
            <person name="Ohm R.A."/>
            <person name="Ortiz-Santana B."/>
            <person name="Ovrebo C."/>
            <person name="Racz N."/>
            <person name="Riley R."/>
            <person name="Savchenko A."/>
            <person name="Shiryaev A."/>
            <person name="Soop K."/>
            <person name="Spirin V."/>
            <person name="Szebenyi C."/>
            <person name="Tomsovsky M."/>
            <person name="Tulloss R.E."/>
            <person name="Uehling J."/>
            <person name="Grigoriev I.V."/>
            <person name="Vagvolgyi C."/>
            <person name="Papp T."/>
            <person name="Martin F.M."/>
            <person name="Miettinen O."/>
            <person name="Hibbett D.S."/>
            <person name="Nagy L.G."/>
        </authorList>
    </citation>
    <scope>NUCLEOTIDE SEQUENCE [LARGE SCALE GENOMIC DNA]</scope>
    <source>
        <strain evidence="1 2">NL-1719</strain>
    </source>
</reference>
<evidence type="ECO:0000313" key="2">
    <source>
        <dbReference type="Proteomes" id="UP000308600"/>
    </source>
</evidence>